<proteinExistence type="predicted"/>
<gene>
    <name evidence="2" type="ORF">ACFQ5D_03105</name>
</gene>
<evidence type="ECO:0000313" key="2">
    <source>
        <dbReference type="EMBL" id="MFD1460449.1"/>
    </source>
</evidence>
<keyword evidence="3" id="KW-1185">Reference proteome</keyword>
<evidence type="ECO:0000313" key="3">
    <source>
        <dbReference type="Proteomes" id="UP001597340"/>
    </source>
</evidence>
<feature type="transmembrane region" description="Helical" evidence="1">
    <location>
        <begin position="7"/>
        <end position="28"/>
    </location>
</feature>
<keyword evidence="1" id="KW-0472">Membrane</keyword>
<keyword evidence="1" id="KW-1133">Transmembrane helix</keyword>
<dbReference type="Proteomes" id="UP001597340">
    <property type="component" value="Unassembled WGS sequence"/>
</dbReference>
<dbReference type="EMBL" id="JBHTNZ010000002">
    <property type="protein sequence ID" value="MFD1460449.1"/>
    <property type="molecule type" value="Genomic_DNA"/>
</dbReference>
<comment type="caution">
    <text evidence="2">The sequence shown here is derived from an EMBL/GenBank/DDBJ whole genome shotgun (WGS) entry which is preliminary data.</text>
</comment>
<dbReference type="RefSeq" id="WP_229526421.1">
    <property type="nucleotide sequence ID" value="NZ_JAFFQR010000112.1"/>
</dbReference>
<name>A0ABW4D6W9_9BACL</name>
<evidence type="ECO:0000256" key="1">
    <source>
        <dbReference type="SAM" id="Phobius"/>
    </source>
</evidence>
<protein>
    <submittedName>
        <fullName evidence="2">Uncharacterized protein</fullName>
    </submittedName>
</protein>
<keyword evidence="1" id="KW-0812">Transmembrane</keyword>
<organism evidence="2 3">
    <name type="scientific">Paenibacillus farraposensis</name>
    <dbReference type="NCBI Taxonomy" id="2807095"/>
    <lineage>
        <taxon>Bacteria</taxon>
        <taxon>Bacillati</taxon>
        <taxon>Bacillota</taxon>
        <taxon>Bacilli</taxon>
        <taxon>Bacillales</taxon>
        <taxon>Paenibacillaceae</taxon>
        <taxon>Paenibacillus</taxon>
    </lineage>
</organism>
<sequence length="129" mass="14849">MKRRYIFILILVSLLVITTTIIFLVNFFDNTNYKYPEGTDTVEYFGDGTFQILSGGPGDPLILFNHLAAPTKKAVDNIVSYKIKKNIVYMVGENGFIKLDSSNNTYEQKKRISDFTSEDREIFNELMEK</sequence>
<reference evidence="3" key="1">
    <citation type="journal article" date="2019" name="Int. J. Syst. Evol. Microbiol.">
        <title>The Global Catalogue of Microorganisms (GCM) 10K type strain sequencing project: providing services to taxonomists for standard genome sequencing and annotation.</title>
        <authorList>
            <consortium name="The Broad Institute Genomics Platform"/>
            <consortium name="The Broad Institute Genome Sequencing Center for Infectious Disease"/>
            <person name="Wu L."/>
            <person name="Ma J."/>
        </authorList>
    </citation>
    <scope>NUCLEOTIDE SEQUENCE [LARGE SCALE GENOMIC DNA]</scope>
    <source>
        <strain evidence="3">CCM 9147</strain>
    </source>
</reference>
<accession>A0ABW4D6W9</accession>